<feature type="region of interest" description="Disordered" evidence="1">
    <location>
        <begin position="24"/>
        <end position="71"/>
    </location>
</feature>
<organism evidence="2 3">
    <name type="scientific">Bimuria novae-zelandiae CBS 107.79</name>
    <dbReference type="NCBI Taxonomy" id="1447943"/>
    <lineage>
        <taxon>Eukaryota</taxon>
        <taxon>Fungi</taxon>
        <taxon>Dikarya</taxon>
        <taxon>Ascomycota</taxon>
        <taxon>Pezizomycotina</taxon>
        <taxon>Dothideomycetes</taxon>
        <taxon>Pleosporomycetidae</taxon>
        <taxon>Pleosporales</taxon>
        <taxon>Massarineae</taxon>
        <taxon>Didymosphaeriaceae</taxon>
        <taxon>Bimuria</taxon>
    </lineage>
</organism>
<evidence type="ECO:0000256" key="1">
    <source>
        <dbReference type="SAM" id="MobiDB-lite"/>
    </source>
</evidence>
<name>A0A6A5VR36_9PLEO</name>
<keyword evidence="3" id="KW-1185">Reference proteome</keyword>
<dbReference type="Proteomes" id="UP000800036">
    <property type="component" value="Unassembled WGS sequence"/>
</dbReference>
<sequence>MLSPVTGPGWRASRQLSTCPLLLSPLSPLSQHQPPREDTRVAEQSRMHQALRSRLVDPLSSSEGGAPPSESIRRYDIDQEWLLEAAQQEPERPAPLAAFHFGQKNLTPLLAWRPRPRGIAVSGLSSCRLNTIRVAKTWRRDADLSNQFEAVDAPPLEGGSLVCRRSIPSARLAPLLRSSARISRPWSKKRKSTTSNDGALFCKEQANIVMQKDVEKLQRSKQATVSVLGTVSRLGHLRSALSKDEQDGKYPQVQPEGSQAIFGIFIGPTQLPLYVRSSSFSFSSSLQLGIPAGFHADRHPAITSAFRNDHGHARLTTPPLP</sequence>
<evidence type="ECO:0000313" key="3">
    <source>
        <dbReference type="Proteomes" id="UP000800036"/>
    </source>
</evidence>
<feature type="compositionally biased region" description="Low complexity" evidence="1">
    <location>
        <begin position="24"/>
        <end position="33"/>
    </location>
</feature>
<protein>
    <submittedName>
        <fullName evidence="2">Uncharacterized protein</fullName>
    </submittedName>
</protein>
<proteinExistence type="predicted"/>
<feature type="compositionally biased region" description="Low complexity" evidence="1">
    <location>
        <begin position="60"/>
        <end position="70"/>
    </location>
</feature>
<reference evidence="2" key="1">
    <citation type="journal article" date="2020" name="Stud. Mycol.">
        <title>101 Dothideomycetes genomes: a test case for predicting lifestyles and emergence of pathogens.</title>
        <authorList>
            <person name="Haridas S."/>
            <person name="Albert R."/>
            <person name="Binder M."/>
            <person name="Bloem J."/>
            <person name="Labutti K."/>
            <person name="Salamov A."/>
            <person name="Andreopoulos B."/>
            <person name="Baker S."/>
            <person name="Barry K."/>
            <person name="Bills G."/>
            <person name="Bluhm B."/>
            <person name="Cannon C."/>
            <person name="Castanera R."/>
            <person name="Culley D."/>
            <person name="Daum C."/>
            <person name="Ezra D."/>
            <person name="Gonzalez J."/>
            <person name="Henrissat B."/>
            <person name="Kuo A."/>
            <person name="Liang C."/>
            <person name="Lipzen A."/>
            <person name="Lutzoni F."/>
            <person name="Magnuson J."/>
            <person name="Mondo S."/>
            <person name="Nolan M."/>
            <person name="Ohm R."/>
            <person name="Pangilinan J."/>
            <person name="Park H.-J."/>
            <person name="Ramirez L."/>
            <person name="Alfaro M."/>
            <person name="Sun H."/>
            <person name="Tritt A."/>
            <person name="Yoshinaga Y."/>
            <person name="Zwiers L.-H."/>
            <person name="Turgeon B."/>
            <person name="Goodwin S."/>
            <person name="Spatafora J."/>
            <person name="Crous P."/>
            <person name="Grigoriev I."/>
        </authorList>
    </citation>
    <scope>NUCLEOTIDE SEQUENCE</scope>
    <source>
        <strain evidence="2">CBS 107.79</strain>
    </source>
</reference>
<dbReference type="EMBL" id="ML976659">
    <property type="protein sequence ID" value="KAF1979029.1"/>
    <property type="molecule type" value="Genomic_DNA"/>
</dbReference>
<feature type="compositionally biased region" description="Basic and acidic residues" evidence="1">
    <location>
        <begin position="34"/>
        <end position="46"/>
    </location>
</feature>
<gene>
    <name evidence="2" type="ORF">BU23DRAFT_563879</name>
</gene>
<accession>A0A6A5VR36</accession>
<dbReference type="AlphaFoldDB" id="A0A6A5VR36"/>
<evidence type="ECO:0000313" key="2">
    <source>
        <dbReference type="EMBL" id="KAF1979029.1"/>
    </source>
</evidence>